<accession>A0A2S9ITD1</accession>
<gene>
    <name evidence="1" type="ORF">C5748_07925</name>
</gene>
<dbReference type="RefSeq" id="WP_105741415.1">
    <property type="nucleotide sequence ID" value="NZ_PVBR01000005.1"/>
</dbReference>
<organism evidence="1 2">
    <name type="scientific">Phyllobacterium phragmitis</name>
    <dbReference type="NCBI Taxonomy" id="2670329"/>
    <lineage>
        <taxon>Bacteria</taxon>
        <taxon>Pseudomonadati</taxon>
        <taxon>Pseudomonadota</taxon>
        <taxon>Alphaproteobacteria</taxon>
        <taxon>Hyphomicrobiales</taxon>
        <taxon>Phyllobacteriaceae</taxon>
        <taxon>Phyllobacterium</taxon>
    </lineage>
</organism>
<dbReference type="Proteomes" id="UP000239434">
    <property type="component" value="Unassembled WGS sequence"/>
</dbReference>
<name>A0A2S9ITD1_9HYPH</name>
<dbReference type="PANTHER" id="PTHR33835:SF1">
    <property type="entry name" value="METALLO-BETA-LACTAMASE DOMAIN-CONTAINING PROTEIN"/>
    <property type="match status" value="1"/>
</dbReference>
<dbReference type="EMBL" id="PVBR01000005">
    <property type="protein sequence ID" value="PRD43793.1"/>
    <property type="molecule type" value="Genomic_DNA"/>
</dbReference>
<keyword evidence="2" id="KW-1185">Reference proteome</keyword>
<dbReference type="Pfam" id="PF14234">
    <property type="entry name" value="DUF4336"/>
    <property type="match status" value="1"/>
</dbReference>
<dbReference type="InterPro" id="IPR036866">
    <property type="entry name" value="RibonucZ/Hydroxyglut_hydro"/>
</dbReference>
<sequence length="250" mass="29179">MMGKDAHVTYPPLNTLKAVCDNVWIVDGPVIRFGMPWPKMPFPTRMTVIRLGNDELFIHSPTPLVPSLKAEIDGIGRPRWIIGPNRIHYWWVPDWRDAFADADVYLAPRIEAQAKGRIDFGYTMLDRDNGYPWDAEIATLPIAGSFMTEVEFFHRPSRTLILTDFIENFEPRKLDSWLMRWLTRFGGVQDPDGQMPRDMRLTFSKQKPQLRAAIETVIAWQPERIILAHGRWYEKNGADELRRAFRWVLE</sequence>
<dbReference type="SUPFAM" id="SSF56281">
    <property type="entry name" value="Metallo-hydrolase/oxidoreductase"/>
    <property type="match status" value="1"/>
</dbReference>
<dbReference type="InterPro" id="IPR025638">
    <property type="entry name" value="DUF4336"/>
</dbReference>
<evidence type="ECO:0000313" key="2">
    <source>
        <dbReference type="Proteomes" id="UP000239434"/>
    </source>
</evidence>
<comment type="caution">
    <text evidence="1">The sequence shown here is derived from an EMBL/GenBank/DDBJ whole genome shotgun (WGS) entry which is preliminary data.</text>
</comment>
<dbReference type="AlphaFoldDB" id="A0A2S9ITD1"/>
<proteinExistence type="predicted"/>
<reference evidence="1 2" key="1">
    <citation type="submission" date="2018-02" db="EMBL/GenBank/DDBJ databases">
        <title>The draft genome of Phyllobacterium sp. 1N-3.</title>
        <authorList>
            <person name="Liu L."/>
            <person name="Li L."/>
            <person name="Zhang X."/>
            <person name="Wang T."/>
            <person name="Liang L."/>
        </authorList>
    </citation>
    <scope>NUCLEOTIDE SEQUENCE [LARGE SCALE GENOMIC DNA]</scope>
    <source>
        <strain evidence="1 2">1N-3</strain>
    </source>
</reference>
<dbReference type="PANTHER" id="PTHR33835">
    <property type="entry name" value="YALI0C07656P"/>
    <property type="match status" value="1"/>
</dbReference>
<evidence type="ECO:0000313" key="1">
    <source>
        <dbReference type="EMBL" id="PRD43793.1"/>
    </source>
</evidence>
<protein>
    <submittedName>
        <fullName evidence="1">DUF4336 domain-containing protein</fullName>
    </submittedName>
</protein>